<dbReference type="InterPro" id="IPR013131">
    <property type="entry name" value="Mannitol_DH_N"/>
</dbReference>
<reference evidence="4 5" key="1">
    <citation type="submission" date="2019-07" db="EMBL/GenBank/DDBJ databases">
        <title>Full genome sequence of Sphingomonas sp. 4R-6-7(HKS19).</title>
        <authorList>
            <person name="Im W.-T."/>
        </authorList>
    </citation>
    <scope>NUCLEOTIDE SEQUENCE [LARGE SCALE GENOMIC DNA]</scope>
    <source>
        <strain evidence="4 5">HKS19</strain>
    </source>
</reference>
<dbReference type="AlphaFoldDB" id="A0A5B8LHU2"/>
<organism evidence="4 5">
    <name type="scientific">Sphingomonas panacisoli</name>
    <dbReference type="NCBI Taxonomy" id="1813879"/>
    <lineage>
        <taxon>Bacteria</taxon>
        <taxon>Pseudomonadati</taxon>
        <taxon>Pseudomonadota</taxon>
        <taxon>Alphaproteobacteria</taxon>
        <taxon>Sphingomonadales</taxon>
        <taxon>Sphingomonadaceae</taxon>
        <taxon>Sphingomonas</taxon>
    </lineage>
</organism>
<dbReference type="Proteomes" id="UP000315673">
    <property type="component" value="Chromosome"/>
</dbReference>
<dbReference type="GO" id="GO:0016616">
    <property type="term" value="F:oxidoreductase activity, acting on the CH-OH group of donors, NAD or NADP as acceptor"/>
    <property type="evidence" value="ECO:0007669"/>
    <property type="project" value="TreeGrafter"/>
</dbReference>
<dbReference type="EMBL" id="CP042306">
    <property type="protein sequence ID" value="QDZ07877.1"/>
    <property type="molecule type" value="Genomic_DNA"/>
</dbReference>
<proteinExistence type="predicted"/>
<keyword evidence="5" id="KW-1185">Reference proteome</keyword>
<dbReference type="Gene3D" id="1.10.1040.10">
    <property type="entry name" value="N-(1-d-carboxylethyl)-l-norvaline Dehydrogenase, domain 2"/>
    <property type="match status" value="1"/>
</dbReference>
<dbReference type="SUPFAM" id="SSF51735">
    <property type="entry name" value="NAD(P)-binding Rossmann-fold domains"/>
    <property type="match status" value="1"/>
</dbReference>
<accession>A0A5B8LHU2</accession>
<dbReference type="InterPro" id="IPR013118">
    <property type="entry name" value="Mannitol_DH_C"/>
</dbReference>
<dbReference type="OrthoDB" id="271711at2"/>
<dbReference type="InterPro" id="IPR008927">
    <property type="entry name" value="6-PGluconate_DH-like_C_sf"/>
</dbReference>
<dbReference type="InterPro" id="IPR013328">
    <property type="entry name" value="6PGD_dom2"/>
</dbReference>
<evidence type="ECO:0000313" key="4">
    <source>
        <dbReference type="EMBL" id="QDZ07877.1"/>
    </source>
</evidence>
<dbReference type="SUPFAM" id="SSF48179">
    <property type="entry name" value="6-phosphogluconate dehydrogenase C-terminal domain-like"/>
    <property type="match status" value="1"/>
</dbReference>
<feature type="domain" description="Mannitol dehydrogenase N-terminal" evidence="2">
    <location>
        <begin position="28"/>
        <end position="261"/>
    </location>
</feature>
<dbReference type="InterPro" id="IPR036291">
    <property type="entry name" value="NAD(P)-bd_dom_sf"/>
</dbReference>
<protein>
    <submittedName>
        <fullName evidence="4">Mannitol dehydrogenase family protein</fullName>
    </submittedName>
</protein>
<feature type="domain" description="Mannitol dehydrogenase C-terminal" evidence="3">
    <location>
        <begin position="278"/>
        <end position="429"/>
    </location>
</feature>
<dbReference type="RefSeq" id="WP_146571801.1">
    <property type="nucleotide sequence ID" value="NZ_CP042306.1"/>
</dbReference>
<dbReference type="InterPro" id="IPR000669">
    <property type="entry name" value="Mannitol_DH"/>
</dbReference>
<gene>
    <name evidence="4" type="ORF">FPZ24_10585</name>
</gene>
<sequence length="478" mass="50783">MKRLSRAVLGSLPAAIDAPRERGPITTGIVHFGASAFHRAHQADYIDRLLDRDPRWGIAAVSLRTRGTVDALAAQDGLYTLAIRDVEPSLRVIGAHTQFLGPDDADATRALLAAPETRLITTTVTEKGYCMAADGTLDFGHPDIIHDLARPAVPASVIGWIAAGLTARRRAGGTPFVVMPCDNLASNGAKVRAAIAAFARELEPALADWIDDTLRVPATMVDSITPSSDDRLFGDVAGALGVEDRAAVQRERFAQWVIEDVGDIGPDLAIVGATVTGDVGGYERAKLRILNGAHSTLAYAGLLRGHTTVAEAMRDGELAGFVDAMIRQDIIPTLPPVPGLDLHTYADDVLRRFANPAIVHRLDQIAQDGSQKLPYRLGDTLIVNRRKGRMPLYVVRALGSWVAFLVKRARDNVEVVDPLSNRLRSLASDADPAALALRLAASGIGIPGEMANDATFVDALGAASSEALQGAALPEVAI</sequence>
<name>A0A5B8LHU2_9SPHN</name>
<dbReference type="Pfam" id="PF08125">
    <property type="entry name" value="Mannitol_dh_C"/>
    <property type="match status" value="1"/>
</dbReference>
<dbReference type="PRINTS" id="PR00084">
    <property type="entry name" value="MTLDHDRGNASE"/>
</dbReference>
<keyword evidence="1" id="KW-0560">Oxidoreductase</keyword>
<dbReference type="Pfam" id="PF01232">
    <property type="entry name" value="Mannitol_dh"/>
    <property type="match status" value="1"/>
</dbReference>
<evidence type="ECO:0000259" key="3">
    <source>
        <dbReference type="Pfam" id="PF08125"/>
    </source>
</evidence>
<evidence type="ECO:0000259" key="2">
    <source>
        <dbReference type="Pfam" id="PF01232"/>
    </source>
</evidence>
<evidence type="ECO:0000313" key="5">
    <source>
        <dbReference type="Proteomes" id="UP000315673"/>
    </source>
</evidence>
<dbReference type="KEGG" id="spai:FPZ24_10585"/>
<dbReference type="PANTHER" id="PTHR43362:SF1">
    <property type="entry name" value="MANNITOL DEHYDROGENASE 2-RELATED"/>
    <property type="match status" value="1"/>
</dbReference>
<dbReference type="PANTHER" id="PTHR43362">
    <property type="entry name" value="MANNITOL DEHYDROGENASE DSF1-RELATED"/>
    <property type="match status" value="1"/>
</dbReference>
<evidence type="ECO:0000256" key="1">
    <source>
        <dbReference type="ARBA" id="ARBA00023002"/>
    </source>
</evidence>
<dbReference type="InterPro" id="IPR050988">
    <property type="entry name" value="Mannitol_DH/Oxidoreductase"/>
</dbReference>
<dbReference type="Gene3D" id="3.40.50.720">
    <property type="entry name" value="NAD(P)-binding Rossmann-like Domain"/>
    <property type="match status" value="1"/>
</dbReference>